<feature type="transmembrane region" description="Helical" evidence="1">
    <location>
        <begin position="24"/>
        <end position="47"/>
    </location>
</feature>
<dbReference type="RefSeq" id="WP_376978650.1">
    <property type="nucleotide sequence ID" value="NZ_JBHLSV010000004.1"/>
</dbReference>
<dbReference type="Pfam" id="PF09851">
    <property type="entry name" value="SHOCT"/>
    <property type="match status" value="1"/>
</dbReference>
<evidence type="ECO:0000313" key="4">
    <source>
        <dbReference type="Proteomes" id="UP001589793"/>
    </source>
</evidence>
<comment type="caution">
    <text evidence="3">The sequence shown here is derived from an EMBL/GenBank/DDBJ whole genome shotgun (WGS) entry which is preliminary data.</text>
</comment>
<sequence>MLTDTLITLAGPDGPGGHGYGPGFFPIFPLIFFLILLTVLVLGVIRCRRGERLAPRREAEAQLASRFAAGDIDEEEFRTRRAVLRDKG</sequence>
<proteinExistence type="predicted"/>
<reference evidence="3 4" key="1">
    <citation type="submission" date="2024-09" db="EMBL/GenBank/DDBJ databases">
        <authorList>
            <person name="Sun Q."/>
            <person name="Mori K."/>
        </authorList>
    </citation>
    <scope>NUCLEOTIDE SEQUENCE [LARGE SCALE GENOMIC DNA]</scope>
    <source>
        <strain evidence="3 4">CICC 10874</strain>
    </source>
</reference>
<keyword evidence="1" id="KW-0472">Membrane</keyword>
<keyword evidence="4" id="KW-1185">Reference proteome</keyword>
<organism evidence="3 4">
    <name type="scientific">Brachybacterium hainanense</name>
    <dbReference type="NCBI Taxonomy" id="1541174"/>
    <lineage>
        <taxon>Bacteria</taxon>
        <taxon>Bacillati</taxon>
        <taxon>Actinomycetota</taxon>
        <taxon>Actinomycetes</taxon>
        <taxon>Micrococcales</taxon>
        <taxon>Dermabacteraceae</taxon>
        <taxon>Brachybacterium</taxon>
    </lineage>
</organism>
<evidence type="ECO:0000313" key="3">
    <source>
        <dbReference type="EMBL" id="MFC0673236.1"/>
    </source>
</evidence>
<feature type="domain" description="SHOCT" evidence="2">
    <location>
        <begin position="58"/>
        <end position="84"/>
    </location>
</feature>
<keyword evidence="1" id="KW-0812">Transmembrane</keyword>
<gene>
    <name evidence="3" type="ORF">ACFFF6_04615</name>
</gene>
<accession>A0ABV6R8C9</accession>
<name>A0ABV6R8C9_9MICO</name>
<keyword evidence="1" id="KW-1133">Transmembrane helix</keyword>
<evidence type="ECO:0000259" key="2">
    <source>
        <dbReference type="Pfam" id="PF09851"/>
    </source>
</evidence>
<dbReference type="EMBL" id="JBHLSV010000004">
    <property type="protein sequence ID" value="MFC0673236.1"/>
    <property type="molecule type" value="Genomic_DNA"/>
</dbReference>
<dbReference type="Proteomes" id="UP001589793">
    <property type="component" value="Unassembled WGS sequence"/>
</dbReference>
<evidence type="ECO:0000256" key="1">
    <source>
        <dbReference type="SAM" id="Phobius"/>
    </source>
</evidence>
<dbReference type="InterPro" id="IPR018649">
    <property type="entry name" value="SHOCT"/>
</dbReference>
<protein>
    <submittedName>
        <fullName evidence="3">SHOCT domain-containing protein</fullName>
    </submittedName>
</protein>